<keyword evidence="6" id="KW-0067">ATP-binding</keyword>
<dbReference type="PANTHER" id="PTHR24056">
    <property type="entry name" value="CELL DIVISION PROTEIN KINASE"/>
    <property type="match status" value="1"/>
</dbReference>
<dbReference type="GO" id="GO:0032968">
    <property type="term" value="P:positive regulation of transcription elongation by RNA polymerase II"/>
    <property type="evidence" value="ECO:0007669"/>
    <property type="project" value="TreeGrafter"/>
</dbReference>
<comment type="similarity">
    <text evidence="1">Belongs to the protein kinase superfamily. CMGC Ser/Thr protein kinase family. CDC2/CDKX subfamily.</text>
</comment>
<dbReference type="GO" id="GO:0005634">
    <property type="term" value="C:nucleus"/>
    <property type="evidence" value="ECO:0007669"/>
    <property type="project" value="TreeGrafter"/>
</dbReference>
<feature type="region of interest" description="Disordered" evidence="7">
    <location>
        <begin position="386"/>
        <end position="415"/>
    </location>
</feature>
<dbReference type="GO" id="GO:0008353">
    <property type="term" value="F:RNA polymerase II CTD heptapeptide repeat kinase activity"/>
    <property type="evidence" value="ECO:0007669"/>
    <property type="project" value="TreeGrafter"/>
</dbReference>
<evidence type="ECO:0000259" key="8">
    <source>
        <dbReference type="PROSITE" id="PS50011"/>
    </source>
</evidence>
<keyword evidence="4" id="KW-0547">Nucleotide-binding</keyword>
<keyword evidence="2 10" id="KW-0723">Serine/threonine-protein kinase</keyword>
<dbReference type="EMBL" id="CP031047">
    <property type="protein sequence ID" value="QDZ24637.1"/>
    <property type="molecule type" value="Genomic_DNA"/>
</dbReference>
<dbReference type="Gene3D" id="1.10.510.10">
    <property type="entry name" value="Transferase(Phosphotransferase) domain 1"/>
    <property type="match status" value="1"/>
</dbReference>
<evidence type="ECO:0000256" key="2">
    <source>
        <dbReference type="ARBA" id="ARBA00022527"/>
    </source>
</evidence>
<organism evidence="10 11">
    <name type="scientific">Chloropicon primus</name>
    <dbReference type="NCBI Taxonomy" id="1764295"/>
    <lineage>
        <taxon>Eukaryota</taxon>
        <taxon>Viridiplantae</taxon>
        <taxon>Chlorophyta</taxon>
        <taxon>Chloropicophyceae</taxon>
        <taxon>Chloropicales</taxon>
        <taxon>Chloropicaceae</taxon>
        <taxon>Chloropicon</taxon>
    </lineage>
</organism>
<dbReference type="InterPro" id="IPR000719">
    <property type="entry name" value="Prot_kinase_dom"/>
</dbReference>
<proteinExistence type="inferred from homology"/>
<keyword evidence="3" id="KW-0808">Transferase</keyword>
<dbReference type="GO" id="GO:0005524">
    <property type="term" value="F:ATP binding"/>
    <property type="evidence" value="ECO:0007669"/>
    <property type="project" value="UniProtKB-KW"/>
</dbReference>
<reference evidence="9" key="2">
    <citation type="submission" date="2021-01" db="EMBL/GenBank/DDBJ databases">
        <authorList>
            <person name="Corre E."/>
            <person name="Pelletier E."/>
            <person name="Niang G."/>
            <person name="Scheremetjew M."/>
            <person name="Finn R."/>
            <person name="Kale V."/>
            <person name="Holt S."/>
            <person name="Cochrane G."/>
            <person name="Meng A."/>
            <person name="Brown T."/>
            <person name="Cohen L."/>
        </authorList>
    </citation>
    <scope>NUCLEOTIDE SEQUENCE</scope>
    <source>
        <strain evidence="9">CCMP1205</strain>
    </source>
</reference>
<evidence type="ECO:0000256" key="6">
    <source>
        <dbReference type="ARBA" id="ARBA00022840"/>
    </source>
</evidence>
<dbReference type="Proteomes" id="UP000316726">
    <property type="component" value="Chromosome 14"/>
</dbReference>
<gene>
    <name evidence="10" type="ORF">A3770_14p71550</name>
    <name evidence="9" type="ORF">CPRI1469_LOCUS7298</name>
</gene>
<evidence type="ECO:0000256" key="4">
    <source>
        <dbReference type="ARBA" id="ARBA00022741"/>
    </source>
</evidence>
<dbReference type="AlphaFoldDB" id="A0A5B8MW26"/>
<reference evidence="10 11" key="1">
    <citation type="submission" date="2018-07" db="EMBL/GenBank/DDBJ databases">
        <title>The complete nuclear genome of the prasinophyte Chloropicon primus (CCMP1205).</title>
        <authorList>
            <person name="Pombert J.-F."/>
            <person name="Otis C."/>
            <person name="Turmel M."/>
            <person name="Lemieux C."/>
        </authorList>
    </citation>
    <scope>NUCLEOTIDE SEQUENCE [LARGE SCALE GENOMIC DNA]</scope>
    <source>
        <strain evidence="10 11">CCMP1205</strain>
    </source>
</reference>
<dbReference type="SUPFAM" id="SSF56112">
    <property type="entry name" value="Protein kinase-like (PK-like)"/>
    <property type="match status" value="1"/>
</dbReference>
<dbReference type="STRING" id="1764295.A0A5B8MW26"/>
<evidence type="ECO:0000313" key="11">
    <source>
        <dbReference type="Proteomes" id="UP000316726"/>
    </source>
</evidence>
<feature type="region of interest" description="Disordered" evidence="7">
    <location>
        <begin position="1"/>
        <end position="24"/>
    </location>
</feature>
<evidence type="ECO:0000256" key="5">
    <source>
        <dbReference type="ARBA" id="ARBA00022777"/>
    </source>
</evidence>
<sequence>MGADGELSLPTLTPVGAPSGSRSLEDCYEMKGQVGEGMYGKVYKMEDKNDKGVLVATKQFRMDNEKDGFPITAIREIKLLSKFTADREERKRKGEKSNGSDDFVVNLKEIVTSRATTENDNKGGIYMVFEYMEHDLAGIRDNKACRFDLPQIKLIMWQILSGLNACHKNKIIHRDLKCSNVLMNIKGDVKLADFGLARKMGDKSRMTPKVITLWYRPPELLLGHDGNASNRVGAEYDEGVDMWSAGCIMAELLLDKPLLPGKEENDQIFRIFKMFGRPTNREWPGVENFVFYKRMIDQEHQRKKKFVNEFVSHMKNFAKHRMTEECLDLLCGLLSMNPKNRMKSKRACSHPWFHEGANIYPDREDLGWFNSQQYLKTKQSLARTLTQVDDSHEYEQRLKRKREKQQGRPMSRHFN</sequence>
<evidence type="ECO:0000256" key="1">
    <source>
        <dbReference type="ARBA" id="ARBA00006485"/>
    </source>
</evidence>
<dbReference type="PANTHER" id="PTHR24056:SF546">
    <property type="entry name" value="CYCLIN-DEPENDENT KINASE 12"/>
    <property type="match status" value="1"/>
</dbReference>
<evidence type="ECO:0000313" key="10">
    <source>
        <dbReference type="EMBL" id="QDZ24637.1"/>
    </source>
</evidence>
<keyword evidence="5 10" id="KW-0418">Kinase</keyword>
<dbReference type="PROSITE" id="PS00108">
    <property type="entry name" value="PROTEIN_KINASE_ST"/>
    <property type="match status" value="1"/>
</dbReference>
<evidence type="ECO:0000256" key="7">
    <source>
        <dbReference type="SAM" id="MobiDB-lite"/>
    </source>
</evidence>
<keyword evidence="11" id="KW-1185">Reference proteome</keyword>
<dbReference type="InterPro" id="IPR050108">
    <property type="entry name" value="CDK"/>
</dbReference>
<evidence type="ECO:0000256" key="3">
    <source>
        <dbReference type="ARBA" id="ARBA00022679"/>
    </source>
</evidence>
<dbReference type="EMBL" id="HBHL01011039">
    <property type="protein sequence ID" value="CAD9718433.1"/>
    <property type="molecule type" value="Transcribed_RNA"/>
</dbReference>
<accession>A0A5B8MW26</accession>
<feature type="domain" description="Protein kinase" evidence="8">
    <location>
        <begin position="28"/>
        <end position="353"/>
    </location>
</feature>
<dbReference type="InterPro" id="IPR011009">
    <property type="entry name" value="Kinase-like_dom_sf"/>
</dbReference>
<dbReference type="Pfam" id="PF00069">
    <property type="entry name" value="Pkinase"/>
    <property type="match status" value="1"/>
</dbReference>
<dbReference type="Gene3D" id="3.30.200.20">
    <property type="entry name" value="Phosphorylase Kinase, domain 1"/>
    <property type="match status" value="1"/>
</dbReference>
<evidence type="ECO:0000313" key="9">
    <source>
        <dbReference type="EMBL" id="CAD9718433.1"/>
    </source>
</evidence>
<dbReference type="FunFam" id="1.10.510.10:FF:000624">
    <property type="entry name" value="Mitogen-activated protein kinase"/>
    <property type="match status" value="1"/>
</dbReference>
<name>A0A5B8MW26_9CHLO</name>
<dbReference type="PROSITE" id="PS50011">
    <property type="entry name" value="PROTEIN_KINASE_DOM"/>
    <property type="match status" value="1"/>
</dbReference>
<dbReference type="SMART" id="SM00220">
    <property type="entry name" value="S_TKc"/>
    <property type="match status" value="1"/>
</dbReference>
<dbReference type="GO" id="GO:0000307">
    <property type="term" value="C:cyclin-dependent protein kinase holoenzyme complex"/>
    <property type="evidence" value="ECO:0007669"/>
    <property type="project" value="TreeGrafter"/>
</dbReference>
<dbReference type="OrthoDB" id="28397at2759"/>
<protein>
    <submittedName>
        <fullName evidence="10">Serine/threonine protein kinase</fullName>
    </submittedName>
</protein>
<dbReference type="InterPro" id="IPR008271">
    <property type="entry name" value="Ser/Thr_kinase_AS"/>
</dbReference>